<evidence type="ECO:0000256" key="1">
    <source>
        <dbReference type="SAM" id="MobiDB-lite"/>
    </source>
</evidence>
<gene>
    <name evidence="2" type="ORF">SORBI_3002G260500</name>
</gene>
<name>A0A1B6QDJ8_SORBI</name>
<dbReference type="InParanoid" id="A0A1B6QDJ8"/>
<accession>A0A1B6QDJ8</accession>
<proteinExistence type="predicted"/>
<organism evidence="2 3">
    <name type="scientific">Sorghum bicolor</name>
    <name type="common">Sorghum</name>
    <name type="synonym">Sorghum vulgare</name>
    <dbReference type="NCBI Taxonomy" id="4558"/>
    <lineage>
        <taxon>Eukaryota</taxon>
        <taxon>Viridiplantae</taxon>
        <taxon>Streptophyta</taxon>
        <taxon>Embryophyta</taxon>
        <taxon>Tracheophyta</taxon>
        <taxon>Spermatophyta</taxon>
        <taxon>Magnoliopsida</taxon>
        <taxon>Liliopsida</taxon>
        <taxon>Poales</taxon>
        <taxon>Poaceae</taxon>
        <taxon>PACMAD clade</taxon>
        <taxon>Panicoideae</taxon>
        <taxon>Andropogonodae</taxon>
        <taxon>Andropogoneae</taxon>
        <taxon>Sorghinae</taxon>
        <taxon>Sorghum</taxon>
    </lineage>
</organism>
<dbReference type="Gramene" id="KXG35987">
    <property type="protein sequence ID" value="KXG35987"/>
    <property type="gene ID" value="SORBI_3002G260500"/>
</dbReference>
<keyword evidence="3" id="KW-1185">Reference proteome</keyword>
<dbReference type="AlphaFoldDB" id="A0A1B6QDJ8"/>
<feature type="region of interest" description="Disordered" evidence="1">
    <location>
        <begin position="62"/>
        <end position="81"/>
    </location>
</feature>
<evidence type="ECO:0000313" key="3">
    <source>
        <dbReference type="Proteomes" id="UP000000768"/>
    </source>
</evidence>
<sequence length="81" mass="8573">MRVAIAARRHLGHGTTASRALCHFHRRQSVGLAIPSDPSIDSILPRVSDPVSPALHVSLVAPPASPGTLGRRGPGRAAQRW</sequence>
<protein>
    <submittedName>
        <fullName evidence="2">Uncharacterized protein</fullName>
    </submittedName>
</protein>
<dbReference type="Proteomes" id="UP000000768">
    <property type="component" value="Chromosome 2"/>
</dbReference>
<reference evidence="3" key="2">
    <citation type="journal article" date="2018" name="Plant J.">
        <title>The Sorghum bicolor reference genome: improved assembly, gene annotations, a transcriptome atlas, and signatures of genome organization.</title>
        <authorList>
            <person name="McCormick R.F."/>
            <person name="Truong S.K."/>
            <person name="Sreedasyam A."/>
            <person name="Jenkins J."/>
            <person name="Shu S."/>
            <person name="Sims D."/>
            <person name="Kennedy M."/>
            <person name="Amirebrahimi M."/>
            <person name="Weers B.D."/>
            <person name="McKinley B."/>
            <person name="Mattison A."/>
            <person name="Morishige D.T."/>
            <person name="Grimwood J."/>
            <person name="Schmutz J."/>
            <person name="Mullet J.E."/>
        </authorList>
    </citation>
    <scope>NUCLEOTIDE SEQUENCE [LARGE SCALE GENOMIC DNA]</scope>
    <source>
        <strain evidence="3">cv. BTx623</strain>
    </source>
</reference>
<dbReference type="EMBL" id="CM000761">
    <property type="protein sequence ID" value="KXG35987.1"/>
    <property type="molecule type" value="Genomic_DNA"/>
</dbReference>
<reference evidence="2 3" key="1">
    <citation type="journal article" date="2009" name="Nature">
        <title>The Sorghum bicolor genome and the diversification of grasses.</title>
        <authorList>
            <person name="Paterson A.H."/>
            <person name="Bowers J.E."/>
            <person name="Bruggmann R."/>
            <person name="Dubchak I."/>
            <person name="Grimwood J."/>
            <person name="Gundlach H."/>
            <person name="Haberer G."/>
            <person name="Hellsten U."/>
            <person name="Mitros T."/>
            <person name="Poliakov A."/>
            <person name="Schmutz J."/>
            <person name="Spannagl M."/>
            <person name="Tang H."/>
            <person name="Wang X."/>
            <person name="Wicker T."/>
            <person name="Bharti A.K."/>
            <person name="Chapman J."/>
            <person name="Feltus F.A."/>
            <person name="Gowik U."/>
            <person name="Grigoriev I.V."/>
            <person name="Lyons E."/>
            <person name="Maher C.A."/>
            <person name="Martis M."/>
            <person name="Narechania A."/>
            <person name="Otillar R.P."/>
            <person name="Penning B.W."/>
            <person name="Salamov A.A."/>
            <person name="Wang Y."/>
            <person name="Zhang L."/>
            <person name="Carpita N.C."/>
            <person name="Freeling M."/>
            <person name="Gingle A.R."/>
            <person name="Hash C.T."/>
            <person name="Keller B."/>
            <person name="Klein P."/>
            <person name="Kresovich S."/>
            <person name="McCann M.C."/>
            <person name="Ming R."/>
            <person name="Peterson D.G."/>
            <person name="Mehboob-ur-Rahman"/>
            <person name="Ware D."/>
            <person name="Westhoff P."/>
            <person name="Mayer K.F."/>
            <person name="Messing J."/>
            <person name="Rokhsar D.S."/>
        </authorList>
    </citation>
    <scope>NUCLEOTIDE SEQUENCE [LARGE SCALE GENOMIC DNA]</scope>
    <source>
        <strain evidence="3">cv. BTx623</strain>
    </source>
</reference>
<evidence type="ECO:0000313" key="2">
    <source>
        <dbReference type="EMBL" id="KXG35987.1"/>
    </source>
</evidence>